<keyword evidence="5" id="KW-0547">Nucleotide-binding</keyword>
<organism evidence="8">
    <name type="scientific">Veillonella atypica</name>
    <dbReference type="NCBI Taxonomy" id="39777"/>
    <lineage>
        <taxon>Bacteria</taxon>
        <taxon>Bacillati</taxon>
        <taxon>Bacillota</taxon>
        <taxon>Negativicutes</taxon>
        <taxon>Veillonellales</taxon>
        <taxon>Veillonellaceae</taxon>
        <taxon>Veillonella</taxon>
    </lineage>
</organism>
<evidence type="ECO:0000259" key="7">
    <source>
        <dbReference type="SMART" id="SM00382"/>
    </source>
</evidence>
<dbReference type="EMBL" id="LRQT01000096">
    <property type="protein sequence ID" value="KXA62299.1"/>
    <property type="molecule type" value="Genomic_DNA"/>
</dbReference>
<dbReference type="InterPro" id="IPR051314">
    <property type="entry name" value="AAA_ATPase_RarA/MGS1/WRNIP1"/>
</dbReference>
<comment type="function">
    <text evidence="1">DNA-dependent ATPase that plays important roles in cellular responses to stalled DNA replication processes.</text>
</comment>
<evidence type="ECO:0000313" key="8">
    <source>
        <dbReference type="EMBL" id="KXA62299.1"/>
    </source>
</evidence>
<dbReference type="InterPro" id="IPR027417">
    <property type="entry name" value="P-loop_NTPase"/>
</dbReference>
<dbReference type="GO" id="GO:0017116">
    <property type="term" value="F:single-stranded DNA helicase activity"/>
    <property type="evidence" value="ECO:0007669"/>
    <property type="project" value="TreeGrafter"/>
</dbReference>
<dbReference type="Gene3D" id="3.40.50.300">
    <property type="entry name" value="P-loop containing nucleotide triphosphate hydrolases"/>
    <property type="match status" value="1"/>
</dbReference>
<keyword evidence="6" id="KW-0067">ATP-binding</keyword>
<evidence type="ECO:0000256" key="2">
    <source>
        <dbReference type="ARBA" id="ARBA00008959"/>
    </source>
</evidence>
<dbReference type="PANTHER" id="PTHR13779:SF7">
    <property type="entry name" value="ATPASE WRNIP1"/>
    <property type="match status" value="1"/>
</dbReference>
<dbReference type="Gene3D" id="1.10.8.60">
    <property type="match status" value="1"/>
</dbReference>
<evidence type="ECO:0000313" key="9">
    <source>
        <dbReference type="Proteomes" id="UP000070226"/>
    </source>
</evidence>
<reference evidence="8 9" key="1">
    <citation type="submission" date="2016-01" db="EMBL/GenBank/DDBJ databases">
        <authorList>
            <person name="Oliw E.H."/>
        </authorList>
    </citation>
    <scope>NUCLEOTIDE SEQUENCE [LARGE SCALE GENOMIC DNA]</scope>
    <source>
        <strain evidence="8 9">CMW7756B</strain>
    </source>
</reference>
<keyword evidence="4" id="KW-0235">DNA replication</keyword>
<name>A0A133S1T9_9FIRM</name>
<dbReference type="GO" id="GO:0005524">
    <property type="term" value="F:ATP binding"/>
    <property type="evidence" value="ECO:0007669"/>
    <property type="project" value="UniProtKB-KW"/>
</dbReference>
<dbReference type="InterPro" id="IPR003959">
    <property type="entry name" value="ATPase_AAA_core"/>
</dbReference>
<dbReference type="InterPro" id="IPR021886">
    <property type="entry name" value="MgsA_C"/>
</dbReference>
<dbReference type="GO" id="GO:0008047">
    <property type="term" value="F:enzyme activator activity"/>
    <property type="evidence" value="ECO:0007669"/>
    <property type="project" value="TreeGrafter"/>
</dbReference>
<accession>A0A133S1T9</accession>
<dbReference type="Gene3D" id="1.10.3710.10">
    <property type="entry name" value="DNA polymerase III clamp loader subunits, C-terminal domain"/>
    <property type="match status" value="1"/>
</dbReference>
<comment type="caution">
    <text evidence="8">The sequence shown here is derived from an EMBL/GenBank/DDBJ whole genome shotgun (WGS) entry which is preliminary data.</text>
</comment>
<dbReference type="Gene3D" id="1.20.272.10">
    <property type="match status" value="1"/>
</dbReference>
<evidence type="ECO:0000256" key="5">
    <source>
        <dbReference type="ARBA" id="ARBA00022741"/>
    </source>
</evidence>
<dbReference type="SMART" id="SM00382">
    <property type="entry name" value="AAA"/>
    <property type="match status" value="1"/>
</dbReference>
<dbReference type="SUPFAM" id="SSF48019">
    <property type="entry name" value="post-AAA+ oligomerization domain-like"/>
    <property type="match status" value="1"/>
</dbReference>
<dbReference type="GO" id="GO:0000731">
    <property type="term" value="P:DNA synthesis involved in DNA repair"/>
    <property type="evidence" value="ECO:0007669"/>
    <property type="project" value="TreeGrafter"/>
</dbReference>
<dbReference type="Pfam" id="PF12002">
    <property type="entry name" value="MgsA_C"/>
    <property type="match status" value="1"/>
</dbReference>
<proteinExistence type="inferred from homology"/>
<dbReference type="Pfam" id="PF16193">
    <property type="entry name" value="AAA_assoc_2"/>
    <property type="match status" value="1"/>
</dbReference>
<sequence length="439" mass="48658">MNGGSMDSLFDALPTNKYEPLPVRMRPTELDHLYGQEQAVGKGTFLRAMVEKDTIPSMLFYGPCGTGKTTLAGIIAKMSNSHFVNLNATNAGIGELRNIIEDARKRVRSLQQRTILFLDEIHRFNKSQQDVLLPCVEDGTIILIGATTENPFFEVNRPLLSRLRLITLEALTPKAISQILKRALTDSEVGLGARNLQVKDELLEDIGIFVNGDGRMALNILEQAAAMVHDGEEITLEILEKVVGRRIYTYDKKGDSHYDTISAFIKSMRGSDVQATLHYLARMIEAGEDPNFIARRIVICAAEDVGLADPQALILANAAAQAAHMVGFPEARIILSEAACYVALAPKSNSAYLGIDAAILDVRHKDCGQVPDHLRDSHYSGASKLGHGLTYKYAHNYPNGYVKQQYLPDPLIHAEYYTGVDRGVEHNLLKDWNDRRKDK</sequence>
<gene>
    <name evidence="8" type="ORF">HMPREF3233_01773</name>
</gene>
<dbReference type="InterPro" id="IPR003593">
    <property type="entry name" value="AAA+_ATPase"/>
</dbReference>
<evidence type="ECO:0000256" key="4">
    <source>
        <dbReference type="ARBA" id="ARBA00022705"/>
    </source>
</evidence>
<dbReference type="FunFam" id="1.20.272.10:FF:000001">
    <property type="entry name" value="Putative AAA family ATPase"/>
    <property type="match status" value="1"/>
</dbReference>
<dbReference type="Proteomes" id="UP000070226">
    <property type="component" value="Unassembled WGS sequence"/>
</dbReference>
<dbReference type="STRING" id="39777.B7L28_06060"/>
<comment type="similarity">
    <text evidence="2">Belongs to the AAA ATPase family. RarA/MGS1/WRNIP1 subfamily.</text>
</comment>
<dbReference type="FunFam" id="1.10.8.60:FF:000029">
    <property type="entry name" value="Replication-associated recombination protein A"/>
    <property type="match status" value="1"/>
</dbReference>
<protein>
    <recommendedName>
        <fullName evidence="3">Replication-associated recombination protein A</fullName>
    </recommendedName>
</protein>
<dbReference type="GO" id="GO:0003677">
    <property type="term" value="F:DNA binding"/>
    <property type="evidence" value="ECO:0007669"/>
    <property type="project" value="InterPro"/>
</dbReference>
<dbReference type="AlphaFoldDB" id="A0A133S1T9"/>
<dbReference type="CDD" id="cd18139">
    <property type="entry name" value="HLD_clamp_RarA"/>
    <property type="match status" value="1"/>
</dbReference>
<feature type="domain" description="AAA+ ATPase" evidence="7">
    <location>
        <begin position="54"/>
        <end position="175"/>
    </location>
</feature>
<dbReference type="InterPro" id="IPR032423">
    <property type="entry name" value="AAA_assoc_2"/>
</dbReference>
<evidence type="ECO:0000256" key="6">
    <source>
        <dbReference type="ARBA" id="ARBA00022840"/>
    </source>
</evidence>
<dbReference type="PANTHER" id="PTHR13779">
    <property type="entry name" value="WERNER HELICASE-INTERACTING PROTEIN 1 FAMILY MEMBER"/>
    <property type="match status" value="1"/>
</dbReference>
<dbReference type="FunFam" id="3.40.50.300:FF:000137">
    <property type="entry name" value="Replication-associated recombination protein A"/>
    <property type="match status" value="1"/>
</dbReference>
<dbReference type="GO" id="GO:0016887">
    <property type="term" value="F:ATP hydrolysis activity"/>
    <property type="evidence" value="ECO:0007669"/>
    <property type="project" value="InterPro"/>
</dbReference>
<dbReference type="CDD" id="cd00009">
    <property type="entry name" value="AAA"/>
    <property type="match status" value="1"/>
</dbReference>
<evidence type="ECO:0000256" key="1">
    <source>
        <dbReference type="ARBA" id="ARBA00002393"/>
    </source>
</evidence>
<dbReference type="PATRIC" id="fig|39777.7.peg.1737"/>
<dbReference type="Pfam" id="PF00004">
    <property type="entry name" value="AAA"/>
    <property type="match status" value="1"/>
</dbReference>
<evidence type="ECO:0000256" key="3">
    <source>
        <dbReference type="ARBA" id="ARBA00020776"/>
    </source>
</evidence>
<dbReference type="InterPro" id="IPR008921">
    <property type="entry name" value="DNA_pol3_clamp-load_cplx_C"/>
</dbReference>
<dbReference type="FunFam" id="1.10.3710.10:FF:000003">
    <property type="entry name" value="ATPase, AAA family protein"/>
    <property type="match status" value="1"/>
</dbReference>
<dbReference type="SUPFAM" id="SSF52540">
    <property type="entry name" value="P-loop containing nucleoside triphosphate hydrolases"/>
    <property type="match status" value="1"/>
</dbReference>
<dbReference type="GO" id="GO:0006261">
    <property type="term" value="P:DNA-templated DNA replication"/>
    <property type="evidence" value="ECO:0007669"/>
    <property type="project" value="TreeGrafter"/>
</dbReference>